<protein>
    <recommendedName>
        <fullName evidence="2">N-acetylmuramoyl-L-alanine amidase</fullName>
        <ecNumber evidence="2">3.5.1.28</ecNumber>
    </recommendedName>
</protein>
<dbReference type="Gene3D" id="3.40.80.10">
    <property type="entry name" value="Peptidoglycan recognition protein-like"/>
    <property type="match status" value="1"/>
</dbReference>
<comment type="caution">
    <text evidence="8">The sequence shown here is derived from an EMBL/GenBank/DDBJ whole genome shotgun (WGS) entry which is preliminary data.</text>
</comment>
<feature type="signal peptide" evidence="6">
    <location>
        <begin position="1"/>
        <end position="21"/>
    </location>
</feature>
<keyword evidence="6" id="KW-0732">Signal</keyword>
<organism evidence="8 9">
    <name type="scientific">Myxococcus llanfairpwllgwyngyllgogerychwyrndrobwllllantysiliogogogochensis</name>
    <dbReference type="NCBI Taxonomy" id="2590453"/>
    <lineage>
        <taxon>Bacteria</taxon>
        <taxon>Pseudomonadati</taxon>
        <taxon>Myxococcota</taxon>
        <taxon>Myxococcia</taxon>
        <taxon>Myxococcales</taxon>
        <taxon>Cystobacterineae</taxon>
        <taxon>Myxococcaceae</taxon>
        <taxon>Myxococcus</taxon>
    </lineage>
</organism>
<feature type="chain" id="PRO_5022082320" description="N-acetylmuramoyl-L-alanine amidase" evidence="6">
    <location>
        <begin position="22"/>
        <end position="542"/>
    </location>
</feature>
<feature type="region of interest" description="Disordered" evidence="5">
    <location>
        <begin position="21"/>
        <end position="43"/>
    </location>
</feature>
<dbReference type="InterPro" id="IPR051206">
    <property type="entry name" value="NAMLAA_amidase_2"/>
</dbReference>
<dbReference type="AlphaFoldDB" id="A0A540WZ27"/>
<dbReference type="Gene3D" id="1.10.530.10">
    <property type="match status" value="1"/>
</dbReference>
<evidence type="ECO:0000256" key="5">
    <source>
        <dbReference type="SAM" id="MobiDB-lite"/>
    </source>
</evidence>
<reference evidence="8 9" key="1">
    <citation type="submission" date="2019-06" db="EMBL/GenBank/DDBJ databases">
        <authorList>
            <person name="Livingstone P."/>
            <person name="Whitworth D."/>
        </authorList>
    </citation>
    <scope>NUCLEOTIDE SEQUENCE [LARGE SCALE GENOMIC DNA]</scope>
    <source>
        <strain evidence="8 9">AM401</strain>
    </source>
</reference>
<dbReference type="GO" id="GO:0009254">
    <property type="term" value="P:peptidoglycan turnover"/>
    <property type="evidence" value="ECO:0007669"/>
    <property type="project" value="TreeGrafter"/>
</dbReference>
<dbReference type="Proteomes" id="UP000315369">
    <property type="component" value="Unassembled WGS sequence"/>
</dbReference>
<evidence type="ECO:0000256" key="3">
    <source>
        <dbReference type="ARBA" id="ARBA00022801"/>
    </source>
</evidence>
<evidence type="ECO:0000259" key="7">
    <source>
        <dbReference type="SMART" id="SM00644"/>
    </source>
</evidence>
<keyword evidence="3" id="KW-0378">Hydrolase</keyword>
<dbReference type="InterPro" id="IPR002502">
    <property type="entry name" value="Amidase_domain"/>
</dbReference>
<evidence type="ECO:0000256" key="2">
    <source>
        <dbReference type="ARBA" id="ARBA00011901"/>
    </source>
</evidence>
<name>A0A540WZ27_9BACT</name>
<dbReference type="CDD" id="cd06583">
    <property type="entry name" value="PGRP"/>
    <property type="match status" value="1"/>
</dbReference>
<dbReference type="Pfam" id="PF01510">
    <property type="entry name" value="Amidase_2"/>
    <property type="match status" value="1"/>
</dbReference>
<evidence type="ECO:0000256" key="1">
    <source>
        <dbReference type="ARBA" id="ARBA00001561"/>
    </source>
</evidence>
<proteinExistence type="predicted"/>
<dbReference type="PANTHER" id="PTHR30417">
    <property type="entry name" value="N-ACETYLMURAMOYL-L-ALANINE AMIDASE AMID"/>
    <property type="match status" value="1"/>
</dbReference>
<gene>
    <name evidence="8" type="ORF">FJV41_19650</name>
</gene>
<dbReference type="Pfam" id="PF25275">
    <property type="entry name" value="Golvesin_C"/>
    <property type="match status" value="1"/>
</dbReference>
<dbReference type="EMBL" id="VIFM01000073">
    <property type="protein sequence ID" value="TQF14268.1"/>
    <property type="molecule type" value="Genomic_DNA"/>
</dbReference>
<dbReference type="GO" id="GO:0071555">
    <property type="term" value="P:cell wall organization"/>
    <property type="evidence" value="ECO:0007669"/>
    <property type="project" value="UniProtKB-KW"/>
</dbReference>
<keyword evidence="4" id="KW-0961">Cell wall biogenesis/degradation</keyword>
<dbReference type="InterPro" id="IPR023346">
    <property type="entry name" value="Lysozyme-like_dom_sf"/>
</dbReference>
<comment type="catalytic activity">
    <reaction evidence="1">
        <text>Hydrolyzes the link between N-acetylmuramoyl residues and L-amino acid residues in certain cell-wall glycopeptides.</text>
        <dbReference type="EC" id="3.5.1.28"/>
    </reaction>
</comment>
<evidence type="ECO:0000313" key="8">
    <source>
        <dbReference type="EMBL" id="TQF14268.1"/>
    </source>
</evidence>
<dbReference type="GO" id="GO:0008745">
    <property type="term" value="F:N-acetylmuramoyl-L-alanine amidase activity"/>
    <property type="evidence" value="ECO:0007669"/>
    <property type="project" value="UniProtKB-EC"/>
</dbReference>
<dbReference type="SMART" id="SM00644">
    <property type="entry name" value="Ami_2"/>
    <property type="match status" value="1"/>
</dbReference>
<dbReference type="InterPro" id="IPR036505">
    <property type="entry name" value="Amidase/PGRP_sf"/>
</dbReference>
<dbReference type="SUPFAM" id="SSF53955">
    <property type="entry name" value="Lysozyme-like"/>
    <property type="match status" value="1"/>
</dbReference>
<dbReference type="OrthoDB" id="66275at2"/>
<dbReference type="GO" id="GO:0009253">
    <property type="term" value="P:peptidoglycan catabolic process"/>
    <property type="evidence" value="ECO:0007669"/>
    <property type="project" value="InterPro"/>
</dbReference>
<feature type="domain" description="N-acetylmuramoyl-L-alanine amidase" evidence="7">
    <location>
        <begin position="236"/>
        <end position="382"/>
    </location>
</feature>
<evidence type="ECO:0000313" key="9">
    <source>
        <dbReference type="Proteomes" id="UP000315369"/>
    </source>
</evidence>
<sequence length="542" mass="56710">MHVMFKTFAATAAALALSACGPQPEAPQEAPPASTEVPSGAADDAARAVADAARRTPTELDALFAQAAKEFDVPVSLLKAISYTETRWEHVKGEEEFEGRPAAFGLLALRGAKVTDGAALAGVSAEAVRDDRLANLRAGAALLSKYATEAGIDRTDLGAWAPVAVQLTDITDPDVQAHYIHNDVYAALREGAGAFTPEGKVAVSLDGAQVEAKFALPKMQALAAGPDYAASIWRASPNFNARPAGTNVSMIVIHTCEGGYAGCWGWLVNSASGVSAHYVVNESGSEISQLVRESSRGWHVGASYACSLNGNVDCGLNGVSVNHFSVGIEHGGFASQSSFPAGQIDASAKLSCDITKGQGITRDSYHIVAHGRLQPSSRTDPGPNWPWSSYISKIKSYCGDGGTPTGTIIVDSHNANNDSTKARTDVPASWAAGTSAGYYGSGYYYASTQPISEPVVFNFYMASAGTKTIDGWWVAGTNRSAAAPFIISHTGGDSTVTVNQQANGGAWVALGTYSFAAGWNQVKLSRWATEGYVVMADAIRVR</sequence>
<evidence type="ECO:0000256" key="4">
    <source>
        <dbReference type="ARBA" id="ARBA00023316"/>
    </source>
</evidence>
<evidence type="ECO:0000256" key="6">
    <source>
        <dbReference type="SAM" id="SignalP"/>
    </source>
</evidence>
<dbReference type="EC" id="3.5.1.28" evidence="2"/>
<keyword evidence="9" id="KW-1185">Reference proteome</keyword>
<feature type="compositionally biased region" description="Low complexity" evidence="5">
    <location>
        <begin position="21"/>
        <end position="33"/>
    </location>
</feature>
<dbReference type="PANTHER" id="PTHR30417:SF1">
    <property type="entry name" value="N-ACETYLMURAMOYL-L-ALANINE AMIDASE AMID"/>
    <property type="match status" value="1"/>
</dbReference>
<dbReference type="RefSeq" id="WP_141644042.1">
    <property type="nucleotide sequence ID" value="NZ_VIFM01000073.1"/>
</dbReference>
<dbReference type="InterPro" id="IPR033803">
    <property type="entry name" value="CBD-like_Golvesin-Xly"/>
</dbReference>
<accession>A0A540WZ27</accession>
<dbReference type="PROSITE" id="PS51257">
    <property type="entry name" value="PROKAR_LIPOPROTEIN"/>
    <property type="match status" value="1"/>
</dbReference>
<dbReference type="SUPFAM" id="SSF55846">
    <property type="entry name" value="N-acetylmuramoyl-L-alanine amidase-like"/>
    <property type="match status" value="1"/>
</dbReference>